<keyword evidence="2" id="KW-1185">Reference proteome</keyword>
<organism evidence="1 2">
    <name type="scientific">Irpex rosettiformis</name>
    <dbReference type="NCBI Taxonomy" id="378272"/>
    <lineage>
        <taxon>Eukaryota</taxon>
        <taxon>Fungi</taxon>
        <taxon>Dikarya</taxon>
        <taxon>Basidiomycota</taxon>
        <taxon>Agaricomycotina</taxon>
        <taxon>Agaricomycetes</taxon>
        <taxon>Polyporales</taxon>
        <taxon>Irpicaceae</taxon>
        <taxon>Irpex</taxon>
    </lineage>
</organism>
<reference evidence="1" key="1">
    <citation type="journal article" date="2021" name="Environ. Microbiol.">
        <title>Gene family expansions and transcriptome signatures uncover fungal adaptations to wood decay.</title>
        <authorList>
            <person name="Hage H."/>
            <person name="Miyauchi S."/>
            <person name="Viragh M."/>
            <person name="Drula E."/>
            <person name="Min B."/>
            <person name="Chaduli D."/>
            <person name="Navarro D."/>
            <person name="Favel A."/>
            <person name="Norest M."/>
            <person name="Lesage-Meessen L."/>
            <person name="Balint B."/>
            <person name="Merenyi Z."/>
            <person name="de Eugenio L."/>
            <person name="Morin E."/>
            <person name="Martinez A.T."/>
            <person name="Baldrian P."/>
            <person name="Stursova M."/>
            <person name="Martinez M.J."/>
            <person name="Novotny C."/>
            <person name="Magnuson J.K."/>
            <person name="Spatafora J.W."/>
            <person name="Maurice S."/>
            <person name="Pangilinan J."/>
            <person name="Andreopoulos W."/>
            <person name="LaButti K."/>
            <person name="Hundley H."/>
            <person name="Na H."/>
            <person name="Kuo A."/>
            <person name="Barry K."/>
            <person name="Lipzen A."/>
            <person name="Henrissat B."/>
            <person name="Riley R."/>
            <person name="Ahrendt S."/>
            <person name="Nagy L.G."/>
            <person name="Grigoriev I.V."/>
            <person name="Martin F."/>
            <person name="Rosso M.N."/>
        </authorList>
    </citation>
    <scope>NUCLEOTIDE SEQUENCE</scope>
    <source>
        <strain evidence="1">CBS 384.51</strain>
    </source>
</reference>
<evidence type="ECO:0000313" key="1">
    <source>
        <dbReference type="EMBL" id="KAI0084098.1"/>
    </source>
</evidence>
<proteinExistence type="predicted"/>
<accession>A0ACB8TQ60</accession>
<dbReference type="Proteomes" id="UP001055072">
    <property type="component" value="Unassembled WGS sequence"/>
</dbReference>
<dbReference type="EMBL" id="MU274947">
    <property type="protein sequence ID" value="KAI0084098.1"/>
    <property type="molecule type" value="Genomic_DNA"/>
</dbReference>
<gene>
    <name evidence="1" type="ORF">BDY19DRAFT_899071</name>
</gene>
<sequence>MPGTHLLPPNLLKLFAPRPPLPYLRPLDRDIDRIRNKNVLGVGPLLASLREEKTQGMLSSGEGEGMEEGEEPNFTLAEEVKRQIRREDRKKKRTEEFKIAKETYKPADDPEAVGDPYKTLFISRLHKGATENDLRREFEGFGSIERVRIVRDKKGRSRGYAFIVFERERDMKGKATTPHHIHV</sequence>
<comment type="caution">
    <text evidence="1">The sequence shown here is derived from an EMBL/GenBank/DDBJ whole genome shotgun (WGS) entry which is preliminary data.</text>
</comment>
<evidence type="ECO:0000313" key="2">
    <source>
        <dbReference type="Proteomes" id="UP001055072"/>
    </source>
</evidence>
<protein>
    <submittedName>
        <fullName evidence="1">Uncharacterized protein</fullName>
    </submittedName>
</protein>
<name>A0ACB8TQ60_9APHY</name>